<proteinExistence type="predicted"/>
<dbReference type="Proteomes" id="UP001549291">
    <property type="component" value="Unassembled WGS sequence"/>
</dbReference>
<name>A0ABV2RQU6_BRAJP</name>
<gene>
    <name evidence="1" type="ORF">ABIF63_003419</name>
</gene>
<dbReference type="EMBL" id="JBEPTQ010000002">
    <property type="protein sequence ID" value="MET4719313.1"/>
    <property type="molecule type" value="Genomic_DNA"/>
</dbReference>
<evidence type="ECO:0000313" key="1">
    <source>
        <dbReference type="EMBL" id="MET4719313.1"/>
    </source>
</evidence>
<keyword evidence="2" id="KW-1185">Reference proteome</keyword>
<sequence>MIGWPRRGASSVSQSFLIAIAKCLDHAVSKKGEVIVPTVTGKVYNHSKRMKEKRAVLDGVSAELRRIVSEPARTGLRLVA</sequence>
<protein>
    <submittedName>
        <fullName evidence="1">Uncharacterized protein</fullName>
    </submittedName>
</protein>
<reference evidence="1 2" key="1">
    <citation type="submission" date="2024-06" db="EMBL/GenBank/DDBJ databases">
        <title>Genomic Encyclopedia of Type Strains, Phase V (KMG-V): Genome sequencing to study the core and pangenomes of soil and plant-associated prokaryotes.</title>
        <authorList>
            <person name="Whitman W."/>
        </authorList>
    </citation>
    <scope>NUCLEOTIDE SEQUENCE [LARGE SCALE GENOMIC DNA]</scope>
    <source>
        <strain evidence="1 2">USDA 160</strain>
    </source>
</reference>
<comment type="caution">
    <text evidence="1">The sequence shown here is derived from an EMBL/GenBank/DDBJ whole genome shotgun (WGS) entry which is preliminary data.</text>
</comment>
<accession>A0ABV2RQU6</accession>
<evidence type="ECO:0000313" key="2">
    <source>
        <dbReference type="Proteomes" id="UP001549291"/>
    </source>
</evidence>
<organism evidence="1 2">
    <name type="scientific">Bradyrhizobium japonicum</name>
    <dbReference type="NCBI Taxonomy" id="375"/>
    <lineage>
        <taxon>Bacteria</taxon>
        <taxon>Pseudomonadati</taxon>
        <taxon>Pseudomonadota</taxon>
        <taxon>Alphaproteobacteria</taxon>
        <taxon>Hyphomicrobiales</taxon>
        <taxon>Nitrobacteraceae</taxon>
        <taxon>Bradyrhizobium</taxon>
    </lineage>
</organism>